<name>A0ABT2MXL7_9CYAN</name>
<keyword evidence="5" id="KW-1185">Reference proteome</keyword>
<dbReference type="EMBL" id="JAMXFF010000034">
    <property type="protein sequence ID" value="MCT7968626.1"/>
    <property type="molecule type" value="Genomic_DNA"/>
</dbReference>
<evidence type="ECO:0000256" key="1">
    <source>
        <dbReference type="SAM" id="Coils"/>
    </source>
</evidence>
<evidence type="ECO:0000256" key="2">
    <source>
        <dbReference type="SAM" id="MobiDB-lite"/>
    </source>
</evidence>
<dbReference type="InterPro" id="IPR050445">
    <property type="entry name" value="Bact_polysacc_biosynth/exp"/>
</dbReference>
<proteinExistence type="predicted"/>
<organism evidence="4 5">
    <name type="scientific">Laspinema palackyanum D2a</name>
    <dbReference type="NCBI Taxonomy" id="2953684"/>
    <lineage>
        <taxon>Bacteria</taxon>
        <taxon>Bacillati</taxon>
        <taxon>Cyanobacteriota</taxon>
        <taxon>Cyanophyceae</taxon>
        <taxon>Oscillatoriophycideae</taxon>
        <taxon>Oscillatoriales</taxon>
        <taxon>Laspinemataceae</taxon>
        <taxon>Laspinema</taxon>
        <taxon>Laspinema palackyanum</taxon>
    </lineage>
</organism>
<evidence type="ECO:0008006" key="6">
    <source>
        <dbReference type="Google" id="ProtNLM"/>
    </source>
</evidence>
<keyword evidence="1" id="KW-0175">Coiled coil</keyword>
<feature type="compositionally biased region" description="Polar residues" evidence="2">
    <location>
        <begin position="485"/>
        <end position="498"/>
    </location>
</feature>
<reference evidence="4 5" key="1">
    <citation type="journal article" date="2022" name="Front. Microbiol.">
        <title>High genomic differentiation and limited gene flow indicate recent cryptic speciation within the genus Laspinema (cyanobacteria).</title>
        <authorList>
            <person name="Stanojkovic A."/>
            <person name="Skoupy S."/>
            <person name="Skaloud P."/>
            <person name="Dvorak P."/>
        </authorList>
    </citation>
    <scope>NUCLEOTIDE SEQUENCE [LARGE SCALE GENOMIC DNA]</scope>
    <source>
        <strain evidence="4 5">D2a</strain>
    </source>
</reference>
<dbReference type="Proteomes" id="UP001525890">
    <property type="component" value="Unassembled WGS sequence"/>
</dbReference>
<comment type="caution">
    <text evidence="4">The sequence shown here is derived from an EMBL/GenBank/DDBJ whole genome shotgun (WGS) entry which is preliminary data.</text>
</comment>
<protein>
    <recommendedName>
        <fullName evidence="6">Lipopolysaccharide biosynthesis protein</fullName>
    </recommendedName>
</protein>
<sequence>MNDAVKIFSHYNTKSGSVSKKSRWPIYLFLGITTNLVVWGLAIAYITLKAPSYTTKWSVTLPGTGSTSRVDLPGIGIASSQTDSPYRYDSHHDPRENYKYIAGSDEVRTRAAELLNLDLKAFNEPKIEIIGNSTLMEFEMVGDTPQLAQQKATALHQAFLLQLEALRQEEITDHDRNLQMLLSQSQQNLEKAQARLSEYQVTSSIMSSEQLVDLSKTIEALRKQKAEVDAMNQQSNARMVQIAQNLDLTPAEANEAFALQSDGLFQDYLLKYQTSRSEIIALTSVYTPRHPVVLAKQQELDEARAGLAERSQQIVGRPIDPEIWEETNLRNGDNASKREVLFQDLITFQTENVGLEAQSQELGRQIATLENRLKTLSVQGSELENLRRDVQIAEAVFSSTLTQMDMSKSNIFASYPRIQMLTPPALPQEPSSPKKVLALLGAGMSSVFFTAGFLMLWMRDVKNQRRKQSPIIVEPKPQPIPVNSAYPQQNSSTAVSKR</sequence>
<evidence type="ECO:0000256" key="3">
    <source>
        <dbReference type="SAM" id="Phobius"/>
    </source>
</evidence>
<feature type="coiled-coil region" evidence="1">
    <location>
        <begin position="352"/>
        <end position="386"/>
    </location>
</feature>
<evidence type="ECO:0000313" key="4">
    <source>
        <dbReference type="EMBL" id="MCT7968626.1"/>
    </source>
</evidence>
<keyword evidence="3" id="KW-0812">Transmembrane</keyword>
<dbReference type="PANTHER" id="PTHR32309:SF13">
    <property type="entry name" value="FERRIC ENTEROBACTIN TRANSPORT PROTEIN FEPE"/>
    <property type="match status" value="1"/>
</dbReference>
<keyword evidence="3" id="KW-1133">Transmembrane helix</keyword>
<feature type="transmembrane region" description="Helical" evidence="3">
    <location>
        <begin position="436"/>
        <end position="457"/>
    </location>
</feature>
<feature type="region of interest" description="Disordered" evidence="2">
    <location>
        <begin position="469"/>
        <end position="498"/>
    </location>
</feature>
<dbReference type="PANTHER" id="PTHR32309">
    <property type="entry name" value="TYROSINE-PROTEIN KINASE"/>
    <property type="match status" value="1"/>
</dbReference>
<feature type="transmembrane region" description="Helical" evidence="3">
    <location>
        <begin position="24"/>
        <end position="48"/>
    </location>
</feature>
<keyword evidence="3" id="KW-0472">Membrane</keyword>
<feature type="coiled-coil region" evidence="1">
    <location>
        <begin position="175"/>
        <end position="238"/>
    </location>
</feature>
<dbReference type="RefSeq" id="WP_368008134.1">
    <property type="nucleotide sequence ID" value="NZ_JAMXFF010000034.1"/>
</dbReference>
<evidence type="ECO:0000313" key="5">
    <source>
        <dbReference type="Proteomes" id="UP001525890"/>
    </source>
</evidence>
<accession>A0ABT2MXL7</accession>
<gene>
    <name evidence="4" type="ORF">NG799_20170</name>
</gene>